<dbReference type="RefSeq" id="WP_358132229.1">
    <property type="nucleotide sequence ID" value="NZ_JBFALK010000005.1"/>
</dbReference>
<dbReference type="InterPro" id="IPR011990">
    <property type="entry name" value="TPR-like_helical_dom_sf"/>
</dbReference>
<dbReference type="InterPro" id="IPR027417">
    <property type="entry name" value="P-loop_NTPase"/>
</dbReference>
<dbReference type="InterPro" id="IPR041664">
    <property type="entry name" value="AAA_16"/>
</dbReference>
<dbReference type="SMART" id="SM00862">
    <property type="entry name" value="Trans_reg_C"/>
    <property type="match status" value="1"/>
</dbReference>
<evidence type="ECO:0000256" key="4">
    <source>
        <dbReference type="ARBA" id="ARBA00023163"/>
    </source>
</evidence>
<dbReference type="Gene3D" id="3.40.50.300">
    <property type="entry name" value="P-loop containing nucleotide triphosphate hydrolases"/>
    <property type="match status" value="1"/>
</dbReference>
<dbReference type="InterPro" id="IPR003593">
    <property type="entry name" value="AAA+_ATPase"/>
</dbReference>
<gene>
    <name evidence="7" type="ORF">AB0I59_11815</name>
</gene>
<evidence type="ECO:0000256" key="3">
    <source>
        <dbReference type="ARBA" id="ARBA00023125"/>
    </source>
</evidence>
<dbReference type="PANTHER" id="PTHR35807">
    <property type="entry name" value="TRANSCRIPTIONAL REGULATOR REDD-RELATED"/>
    <property type="match status" value="1"/>
</dbReference>
<dbReference type="SUPFAM" id="SSF48452">
    <property type="entry name" value="TPR-like"/>
    <property type="match status" value="2"/>
</dbReference>
<dbReference type="EMBL" id="JBFALK010000005">
    <property type="protein sequence ID" value="MEV0969312.1"/>
    <property type="molecule type" value="Genomic_DNA"/>
</dbReference>
<dbReference type="SMART" id="SM01043">
    <property type="entry name" value="BTAD"/>
    <property type="match status" value="1"/>
</dbReference>
<accession>A0ABV3GDA4</accession>
<evidence type="ECO:0000313" key="7">
    <source>
        <dbReference type="EMBL" id="MEV0969312.1"/>
    </source>
</evidence>
<dbReference type="Gene3D" id="1.25.40.10">
    <property type="entry name" value="Tetratricopeptide repeat domain"/>
    <property type="match status" value="1"/>
</dbReference>
<dbReference type="PROSITE" id="PS51755">
    <property type="entry name" value="OMPR_PHOB"/>
    <property type="match status" value="1"/>
</dbReference>
<dbReference type="InterPro" id="IPR051677">
    <property type="entry name" value="AfsR-DnrI-RedD_regulator"/>
</dbReference>
<dbReference type="Gene3D" id="1.10.10.10">
    <property type="entry name" value="Winged helix-like DNA-binding domain superfamily/Winged helix DNA-binding domain"/>
    <property type="match status" value="1"/>
</dbReference>
<dbReference type="SUPFAM" id="SSF46894">
    <property type="entry name" value="C-terminal effector domain of the bipartite response regulators"/>
    <property type="match status" value="1"/>
</dbReference>
<evidence type="ECO:0000256" key="1">
    <source>
        <dbReference type="ARBA" id="ARBA00005820"/>
    </source>
</evidence>
<keyword evidence="3 5" id="KW-0238">DNA-binding</keyword>
<name>A0ABV3GDA4_MICGL</name>
<evidence type="ECO:0000259" key="6">
    <source>
        <dbReference type="PROSITE" id="PS51755"/>
    </source>
</evidence>
<keyword evidence="8" id="KW-1185">Reference proteome</keyword>
<dbReference type="InterPro" id="IPR001867">
    <property type="entry name" value="OmpR/PhoB-type_DNA-bd"/>
</dbReference>
<comment type="similarity">
    <text evidence="1">Belongs to the AfsR/DnrI/RedD regulatory family.</text>
</comment>
<keyword evidence="4" id="KW-0804">Transcription</keyword>
<dbReference type="Proteomes" id="UP001551675">
    <property type="component" value="Unassembled WGS sequence"/>
</dbReference>
<proteinExistence type="inferred from homology"/>
<dbReference type="CDD" id="cd15831">
    <property type="entry name" value="BTAD"/>
    <property type="match status" value="1"/>
</dbReference>
<dbReference type="Pfam" id="PF00486">
    <property type="entry name" value="Trans_reg_C"/>
    <property type="match status" value="1"/>
</dbReference>
<dbReference type="InterPro" id="IPR036388">
    <property type="entry name" value="WH-like_DNA-bd_sf"/>
</dbReference>
<organism evidence="7 8">
    <name type="scientific">Microtetraspora glauca</name>
    <dbReference type="NCBI Taxonomy" id="1996"/>
    <lineage>
        <taxon>Bacteria</taxon>
        <taxon>Bacillati</taxon>
        <taxon>Actinomycetota</taxon>
        <taxon>Actinomycetes</taxon>
        <taxon>Streptosporangiales</taxon>
        <taxon>Streptosporangiaceae</taxon>
        <taxon>Microtetraspora</taxon>
    </lineage>
</organism>
<keyword evidence="2" id="KW-0805">Transcription regulation</keyword>
<dbReference type="Pfam" id="PF03704">
    <property type="entry name" value="BTAD"/>
    <property type="match status" value="1"/>
</dbReference>
<evidence type="ECO:0000256" key="5">
    <source>
        <dbReference type="PROSITE-ProRule" id="PRU01091"/>
    </source>
</evidence>
<evidence type="ECO:0000313" key="8">
    <source>
        <dbReference type="Proteomes" id="UP001551675"/>
    </source>
</evidence>
<reference evidence="7 8" key="1">
    <citation type="submission" date="2024-06" db="EMBL/GenBank/DDBJ databases">
        <title>The Natural Products Discovery Center: Release of the First 8490 Sequenced Strains for Exploring Actinobacteria Biosynthetic Diversity.</title>
        <authorList>
            <person name="Kalkreuter E."/>
            <person name="Kautsar S.A."/>
            <person name="Yang D."/>
            <person name="Bader C.D."/>
            <person name="Teijaro C.N."/>
            <person name="Fluegel L."/>
            <person name="Davis C.M."/>
            <person name="Simpson J.R."/>
            <person name="Lauterbach L."/>
            <person name="Steele A.D."/>
            <person name="Gui C."/>
            <person name="Meng S."/>
            <person name="Li G."/>
            <person name="Viehrig K."/>
            <person name="Ye F."/>
            <person name="Su P."/>
            <person name="Kiefer A.F."/>
            <person name="Nichols A."/>
            <person name="Cepeda A.J."/>
            <person name="Yan W."/>
            <person name="Fan B."/>
            <person name="Jiang Y."/>
            <person name="Adhikari A."/>
            <person name="Zheng C.-J."/>
            <person name="Schuster L."/>
            <person name="Cowan T.M."/>
            <person name="Smanski M.J."/>
            <person name="Chevrette M.G."/>
            <person name="De Carvalho L.P.S."/>
            <person name="Shen B."/>
        </authorList>
    </citation>
    <scope>NUCLEOTIDE SEQUENCE [LARGE SCALE GENOMIC DNA]</scope>
    <source>
        <strain evidence="7 8">NPDC050100</strain>
    </source>
</reference>
<sequence length="1109" mass="118975">MATFRVLGAFDAIGDRGPAELGGPRQRSVLARLLVARGHIVPVERMIDDLWRDQPPPSALASIQAYVSNLRRALEPDRTARTPARVLVTIPPGYAIRDGDVDAWRFEELVRKGAEALAGGDARMAIHETDQALRLWRGAAYVEFAMADWAVTEIMRLEELHAMAVEQRASAAVALGAAGSAVADLQGHVAEHPLREEGWRLLAIALYRQGRQGDALAVLRQARGRLADELGVDPGPALQRLESDILAHAASLEPAHAVIGGAAGDVTGAAGGVAGGVSDIRIVPESPTIEADRLVGRDRELAQLLGRATGVALIGGEAGMGKSALAGALAAERSREGWRVAVGRSPETEGAPAGWAWAEILRTLMADVMPRGALAVQIRRLLGEPTEGERGQEDTDVTAERFRLRRALAMYLAEVAREAPLLLVLDDMHRADEETLAILVHLAADLRDVPALIVGTFRQEEAERLAETSAALARYEPLRIVLSGIGRDAAAELLTAVSGAELSDETVDAVAERTGGNPFFLRETARLITAEGEPAAVSAVPAGVRDVLRRRFVRLPVPAQTTLREAAVIGGSLDVDVLADVNGGGEDGVVDAVEAALMAGLLVEPKGGGLRFAHALVRDTLYDDMSRLRRSRTHARVAEVLERLRPDEVAALAHHFAAGGERAKAARYSALAAEQAERRFAYREAAALWQQALDLGDGEDLELIMRRVQALAFGNQLAAAREMRERAIGLALPKADPELVARVIGAFDTPSLWSTRDYGVVSYELIEAIEATLPMLPPGDGAARCALLTSLAFELEGEPTTRGVEAADEALAMARRLGDAHAIVRALNARHFHTFREDGLADRRRLGSEMLRLAQAHGMAIAEVVAHLILMQQALGVLDFPRAEEHAGHAERLAERHDLAMPGSLVTFYRAFRCALVGDFDEAARFFRTGARAHAAVGAWRFEIGLSYMGRYCLGLLRGDLTDLLPEAELIAEHWAVAVEPYALALARAGRVAEATKVAGTPRPIRPDYYGRLFLVVRGLLGVAIGDRDRVMEAYEALVPYPDNIVTNGSGLVPLWPIAQVLGDLAAYLGRPDEAAERYATALRMADGAGATVWAEAARQGLAGITRGT</sequence>
<dbReference type="SMART" id="SM00382">
    <property type="entry name" value="AAA"/>
    <property type="match status" value="1"/>
</dbReference>
<dbReference type="PANTHER" id="PTHR35807:SF1">
    <property type="entry name" value="TRANSCRIPTIONAL REGULATOR REDD"/>
    <property type="match status" value="1"/>
</dbReference>
<feature type="DNA-binding region" description="OmpR/PhoB-type" evidence="5">
    <location>
        <begin position="1"/>
        <end position="98"/>
    </location>
</feature>
<dbReference type="Pfam" id="PF13191">
    <property type="entry name" value="AAA_16"/>
    <property type="match status" value="1"/>
</dbReference>
<feature type="domain" description="OmpR/PhoB-type" evidence="6">
    <location>
        <begin position="1"/>
        <end position="98"/>
    </location>
</feature>
<protein>
    <submittedName>
        <fullName evidence="7">BTAD domain-containing putative transcriptional regulator</fullName>
    </submittedName>
</protein>
<evidence type="ECO:0000256" key="2">
    <source>
        <dbReference type="ARBA" id="ARBA00023015"/>
    </source>
</evidence>
<dbReference type="InterPro" id="IPR005158">
    <property type="entry name" value="BTAD"/>
</dbReference>
<dbReference type="SUPFAM" id="SSF52540">
    <property type="entry name" value="P-loop containing nucleoside triphosphate hydrolases"/>
    <property type="match status" value="1"/>
</dbReference>
<dbReference type="InterPro" id="IPR016032">
    <property type="entry name" value="Sig_transdc_resp-reg_C-effctor"/>
</dbReference>
<comment type="caution">
    <text evidence="7">The sequence shown here is derived from an EMBL/GenBank/DDBJ whole genome shotgun (WGS) entry which is preliminary data.</text>
</comment>